<proteinExistence type="predicted"/>
<comment type="caution">
    <text evidence="1">The sequence shown here is derived from an EMBL/GenBank/DDBJ whole genome shotgun (WGS) entry which is preliminary data.</text>
</comment>
<name>A0AAV5RGD9_STABA</name>
<protein>
    <submittedName>
        <fullName evidence="1">Uncharacterized protein</fullName>
    </submittedName>
</protein>
<evidence type="ECO:0000313" key="1">
    <source>
        <dbReference type="EMBL" id="GMM49828.1"/>
    </source>
</evidence>
<sequence>MCWAQRRDPAISALMLCNDSVRACIEPLTFHARKLKITCTEQTESGGADASESSYAGDISHYFIFF</sequence>
<evidence type="ECO:0000313" key="2">
    <source>
        <dbReference type="Proteomes" id="UP001362899"/>
    </source>
</evidence>
<gene>
    <name evidence="1" type="ORF">DASB73_007860</name>
</gene>
<accession>A0AAV5RGD9</accession>
<organism evidence="1 2">
    <name type="scientific">Starmerella bacillaris</name>
    <name type="common">Yeast</name>
    <name type="synonym">Candida zemplinina</name>
    <dbReference type="NCBI Taxonomy" id="1247836"/>
    <lineage>
        <taxon>Eukaryota</taxon>
        <taxon>Fungi</taxon>
        <taxon>Dikarya</taxon>
        <taxon>Ascomycota</taxon>
        <taxon>Saccharomycotina</taxon>
        <taxon>Dipodascomycetes</taxon>
        <taxon>Dipodascales</taxon>
        <taxon>Trichomonascaceae</taxon>
        <taxon>Starmerella</taxon>
    </lineage>
</organism>
<dbReference type="EMBL" id="BTGC01000003">
    <property type="protein sequence ID" value="GMM49828.1"/>
    <property type="molecule type" value="Genomic_DNA"/>
</dbReference>
<dbReference type="AlphaFoldDB" id="A0AAV5RGD9"/>
<dbReference type="Proteomes" id="UP001362899">
    <property type="component" value="Unassembled WGS sequence"/>
</dbReference>
<reference evidence="1 2" key="1">
    <citation type="journal article" date="2023" name="Elife">
        <title>Identification of key yeast species and microbe-microbe interactions impacting larval growth of Drosophila in the wild.</title>
        <authorList>
            <person name="Mure A."/>
            <person name="Sugiura Y."/>
            <person name="Maeda R."/>
            <person name="Honda K."/>
            <person name="Sakurai N."/>
            <person name="Takahashi Y."/>
            <person name="Watada M."/>
            <person name="Katoh T."/>
            <person name="Gotoh A."/>
            <person name="Gotoh Y."/>
            <person name="Taniguchi I."/>
            <person name="Nakamura K."/>
            <person name="Hayashi T."/>
            <person name="Katayama T."/>
            <person name="Uemura T."/>
            <person name="Hattori Y."/>
        </authorList>
    </citation>
    <scope>NUCLEOTIDE SEQUENCE [LARGE SCALE GENOMIC DNA]</scope>
    <source>
        <strain evidence="1 2">SB-73</strain>
    </source>
</reference>
<keyword evidence="2" id="KW-1185">Reference proteome</keyword>